<dbReference type="EMBL" id="KN838573">
    <property type="protein sequence ID" value="KIK04099.1"/>
    <property type="molecule type" value="Genomic_DNA"/>
</dbReference>
<accession>A0A0C9XR11</accession>
<reference evidence="2" key="2">
    <citation type="submission" date="2015-01" db="EMBL/GenBank/DDBJ databases">
        <title>Evolutionary Origins and Diversification of the Mycorrhizal Mutualists.</title>
        <authorList>
            <consortium name="DOE Joint Genome Institute"/>
            <consortium name="Mycorrhizal Genomics Consortium"/>
            <person name="Kohler A."/>
            <person name="Kuo A."/>
            <person name="Nagy L.G."/>
            <person name="Floudas D."/>
            <person name="Copeland A."/>
            <person name="Barry K.W."/>
            <person name="Cichocki N."/>
            <person name="Veneault-Fourrey C."/>
            <person name="LaButti K."/>
            <person name="Lindquist E.A."/>
            <person name="Lipzen A."/>
            <person name="Lundell T."/>
            <person name="Morin E."/>
            <person name="Murat C."/>
            <person name="Riley R."/>
            <person name="Ohm R."/>
            <person name="Sun H."/>
            <person name="Tunlid A."/>
            <person name="Henrissat B."/>
            <person name="Grigoriev I.V."/>
            <person name="Hibbett D.S."/>
            <person name="Martin F."/>
        </authorList>
    </citation>
    <scope>NUCLEOTIDE SEQUENCE [LARGE SCALE GENOMIC DNA]</scope>
    <source>
        <strain evidence="2">LaAM-08-1</strain>
    </source>
</reference>
<reference evidence="1 2" key="1">
    <citation type="submission" date="2014-04" db="EMBL/GenBank/DDBJ databases">
        <authorList>
            <consortium name="DOE Joint Genome Institute"/>
            <person name="Kuo A."/>
            <person name="Kohler A."/>
            <person name="Nagy L.G."/>
            <person name="Floudas D."/>
            <person name="Copeland A."/>
            <person name="Barry K.W."/>
            <person name="Cichocki N."/>
            <person name="Veneault-Fourrey C."/>
            <person name="LaButti K."/>
            <person name="Lindquist E.A."/>
            <person name="Lipzen A."/>
            <person name="Lundell T."/>
            <person name="Morin E."/>
            <person name="Murat C."/>
            <person name="Sun H."/>
            <person name="Tunlid A."/>
            <person name="Henrissat B."/>
            <person name="Grigoriev I.V."/>
            <person name="Hibbett D.S."/>
            <person name="Martin F."/>
            <person name="Nordberg H.P."/>
            <person name="Cantor M.N."/>
            <person name="Hua S.X."/>
        </authorList>
    </citation>
    <scope>NUCLEOTIDE SEQUENCE [LARGE SCALE GENOMIC DNA]</scope>
    <source>
        <strain evidence="1 2">LaAM-08-1</strain>
    </source>
</reference>
<evidence type="ECO:0000313" key="1">
    <source>
        <dbReference type="EMBL" id="KIK04099.1"/>
    </source>
</evidence>
<keyword evidence="2" id="KW-1185">Reference proteome</keyword>
<dbReference type="AlphaFoldDB" id="A0A0C9XR11"/>
<proteinExistence type="predicted"/>
<dbReference type="Proteomes" id="UP000054477">
    <property type="component" value="Unassembled WGS sequence"/>
</dbReference>
<protein>
    <submittedName>
        <fullName evidence="1">Uncharacterized protein</fullName>
    </submittedName>
</protein>
<evidence type="ECO:0000313" key="2">
    <source>
        <dbReference type="Proteomes" id="UP000054477"/>
    </source>
</evidence>
<organism evidence="1 2">
    <name type="scientific">Laccaria amethystina LaAM-08-1</name>
    <dbReference type="NCBI Taxonomy" id="1095629"/>
    <lineage>
        <taxon>Eukaryota</taxon>
        <taxon>Fungi</taxon>
        <taxon>Dikarya</taxon>
        <taxon>Basidiomycota</taxon>
        <taxon>Agaricomycotina</taxon>
        <taxon>Agaricomycetes</taxon>
        <taxon>Agaricomycetidae</taxon>
        <taxon>Agaricales</taxon>
        <taxon>Agaricineae</taxon>
        <taxon>Hydnangiaceae</taxon>
        <taxon>Laccaria</taxon>
    </lineage>
</organism>
<gene>
    <name evidence="1" type="ORF">K443DRAFT_437414</name>
</gene>
<dbReference type="HOGENOM" id="CLU_2812790_0_0_1"/>
<name>A0A0C9XR11_9AGAR</name>
<sequence length="67" mass="7221">MPIDGGGARSRGVLQHLDSVMQNGCWVVESRILENKVCMELSTYSPPLGDNKATTAKSAGSRIFLQV</sequence>